<dbReference type="GeneID" id="98918612"/>
<dbReference type="STRING" id="45851.BHV86_06970"/>
<proteinExistence type="predicted"/>
<name>D4RWB8_9FIRM</name>
<feature type="region of interest" description="Disordered" evidence="1">
    <location>
        <begin position="89"/>
        <end position="114"/>
    </location>
</feature>
<keyword evidence="5" id="KW-1185">Reference proteome</keyword>
<reference evidence="4 5" key="1">
    <citation type="submission" date="2010-02" db="EMBL/GenBank/DDBJ databases">
        <authorList>
            <person name="Weinstock G."/>
            <person name="Sodergren E."/>
            <person name="Clifton S."/>
            <person name="Fulton L."/>
            <person name="Fulton B."/>
            <person name="Courtney L."/>
            <person name="Fronick C."/>
            <person name="Harrison M."/>
            <person name="Strong C."/>
            <person name="Farmer C."/>
            <person name="Delahaunty K."/>
            <person name="Markovic C."/>
            <person name="Hall O."/>
            <person name="Minx P."/>
            <person name="Tomlinson C."/>
            <person name="Mitreva M."/>
            <person name="Nelson J."/>
            <person name="Hou S."/>
            <person name="Wollam A."/>
            <person name="Pepin K.H."/>
            <person name="Johnson M."/>
            <person name="Bhonagiri V."/>
            <person name="Zhang X."/>
            <person name="Suruliraj S."/>
            <person name="Warren W."/>
            <person name="Chinwalla A."/>
            <person name="Mardis E.R."/>
            <person name="Wilson R.K."/>
        </authorList>
    </citation>
    <scope>NUCLEOTIDE SEQUENCE [LARGE SCALE GENOMIC DNA]</scope>
    <source>
        <strain evidence="4 5">DSM 2876</strain>
    </source>
</reference>
<dbReference type="AlphaFoldDB" id="D4RWB8"/>
<gene>
    <name evidence="4" type="ORF">BUTYVIB_00249</name>
</gene>
<organism evidence="4 5">
    <name type="scientific">Eshraghiella crossota DSM 2876</name>
    <dbReference type="NCBI Taxonomy" id="511680"/>
    <lineage>
        <taxon>Bacteria</taxon>
        <taxon>Bacillati</taxon>
        <taxon>Bacillota</taxon>
        <taxon>Clostridia</taxon>
        <taxon>Lachnospirales</taxon>
        <taxon>Lachnospiraceae</taxon>
        <taxon>Eshraghiella</taxon>
    </lineage>
</organism>
<evidence type="ECO:0000256" key="2">
    <source>
        <dbReference type="SAM" id="Phobius"/>
    </source>
</evidence>
<feature type="domain" description="Phosphodiester glycosidase" evidence="3">
    <location>
        <begin position="171"/>
        <end position="365"/>
    </location>
</feature>
<evidence type="ECO:0000313" key="5">
    <source>
        <dbReference type="Proteomes" id="UP000006238"/>
    </source>
</evidence>
<dbReference type="HOGENOM" id="CLU_058779_0_0_9"/>
<keyword evidence="2" id="KW-0812">Transmembrane</keyword>
<sequence>MNKNETTGKKVGRIIGRVMATIGTTLAAIFIALYSMLWIFCHGPSKSARNLFVSTILETGALKFLAGWYFDKDEILEITSKNNMKPNTDNVNTDLIDIPDKDDDDKNQDDKEEGFDENGIKIVEISGRSYYGKLMMIKDPSKVSVATIYPWSDENKSKYGVTLGELVTNAGAIAGINGGEYCSDGNWGGRPKGLVVSNGELQYNSPQWGDVMVGFNEDNILVIKDLNGMSVGQIEEMVKTERIRDCVSFKDIDDGDSNHFTKLIINGVATEINGSGSGANPRTCIGQRADGTVLMFVTDGRGASGHIGATAADLISVMKEYGAVNAANIDGGSSSSMYYKGDYEMTSVTLYYSTSSWKLPTGFVVK</sequence>
<dbReference type="PANTHER" id="PTHR40446:SF2">
    <property type="entry name" value="N-ACETYLGLUCOSAMINE-1-PHOSPHODIESTER ALPHA-N-ACETYLGLUCOSAMINIDASE"/>
    <property type="match status" value="1"/>
</dbReference>
<protein>
    <recommendedName>
        <fullName evidence="3">Phosphodiester glycosidase domain-containing protein</fullName>
    </recommendedName>
</protein>
<feature type="compositionally biased region" description="Acidic residues" evidence="1">
    <location>
        <begin position="100"/>
        <end position="114"/>
    </location>
</feature>
<dbReference type="InterPro" id="IPR018711">
    <property type="entry name" value="NAGPA"/>
</dbReference>
<evidence type="ECO:0000259" key="3">
    <source>
        <dbReference type="Pfam" id="PF09992"/>
    </source>
</evidence>
<accession>D4RWB8</accession>
<dbReference type="EMBL" id="ABWN01000017">
    <property type="protein sequence ID" value="EFF69735.1"/>
    <property type="molecule type" value="Genomic_DNA"/>
</dbReference>
<dbReference type="PANTHER" id="PTHR40446">
    <property type="entry name" value="N-ACETYLGLUCOSAMINE-1-PHOSPHODIESTER ALPHA-N-ACETYLGLUCOSAMINIDASE"/>
    <property type="match status" value="1"/>
</dbReference>
<keyword evidence="2" id="KW-1133">Transmembrane helix</keyword>
<dbReference type="RefSeq" id="WP_005600928.1">
    <property type="nucleotide sequence ID" value="NZ_GG663519.1"/>
</dbReference>
<dbReference type="eggNOG" id="COG4632">
    <property type="taxonomic scope" value="Bacteria"/>
</dbReference>
<evidence type="ECO:0000313" key="4">
    <source>
        <dbReference type="EMBL" id="EFF69735.1"/>
    </source>
</evidence>
<feature type="transmembrane region" description="Helical" evidence="2">
    <location>
        <begin position="20"/>
        <end position="40"/>
    </location>
</feature>
<keyword evidence="2" id="KW-0472">Membrane</keyword>
<dbReference type="Pfam" id="PF09992">
    <property type="entry name" value="NAGPA"/>
    <property type="match status" value="1"/>
</dbReference>
<evidence type="ECO:0000256" key="1">
    <source>
        <dbReference type="SAM" id="MobiDB-lite"/>
    </source>
</evidence>
<dbReference type="Proteomes" id="UP000006238">
    <property type="component" value="Unassembled WGS sequence"/>
</dbReference>
<comment type="caution">
    <text evidence="4">The sequence shown here is derived from an EMBL/GenBank/DDBJ whole genome shotgun (WGS) entry which is preliminary data.</text>
</comment>